<dbReference type="AlphaFoldDB" id="A0A4Y8WZ29"/>
<name>A0A4Y8WZ29_9MICC</name>
<dbReference type="SUPFAM" id="SSF56219">
    <property type="entry name" value="DNase I-like"/>
    <property type="match status" value="1"/>
</dbReference>
<dbReference type="InterPro" id="IPR005135">
    <property type="entry name" value="Endo/exonuclease/phosphatase"/>
</dbReference>
<accession>A0A4Y8WZ29</accession>
<comment type="caution">
    <text evidence="2">The sequence shown here is derived from an EMBL/GenBank/DDBJ whole genome shotgun (WGS) entry which is preliminary data.</text>
</comment>
<dbReference type="Gene3D" id="3.60.10.10">
    <property type="entry name" value="Endonuclease/exonuclease/phosphatase"/>
    <property type="match status" value="1"/>
</dbReference>
<dbReference type="GO" id="GO:0004519">
    <property type="term" value="F:endonuclease activity"/>
    <property type="evidence" value="ECO:0007669"/>
    <property type="project" value="UniProtKB-KW"/>
</dbReference>
<feature type="domain" description="Endonuclease/exonuclease/phosphatase" evidence="1">
    <location>
        <begin position="119"/>
        <end position="322"/>
    </location>
</feature>
<keyword evidence="3" id="KW-1185">Reference proteome</keyword>
<dbReference type="Pfam" id="PF03372">
    <property type="entry name" value="Exo_endo_phos"/>
    <property type="match status" value="1"/>
</dbReference>
<evidence type="ECO:0000313" key="2">
    <source>
        <dbReference type="EMBL" id="MBB4881779.1"/>
    </source>
</evidence>
<evidence type="ECO:0000259" key="1">
    <source>
        <dbReference type="Pfam" id="PF03372"/>
    </source>
</evidence>
<keyword evidence="2" id="KW-0255">Endonuclease</keyword>
<evidence type="ECO:0000313" key="3">
    <source>
        <dbReference type="Proteomes" id="UP000560081"/>
    </source>
</evidence>
<dbReference type="OrthoDB" id="2340043at2"/>
<dbReference type="Proteomes" id="UP000560081">
    <property type="component" value="Unassembled WGS sequence"/>
</dbReference>
<dbReference type="RefSeq" id="WP_135030392.1">
    <property type="nucleotide sequence ID" value="NZ_BMLA01000010.1"/>
</dbReference>
<proteinExistence type="predicted"/>
<dbReference type="EMBL" id="JACHMC010000001">
    <property type="protein sequence ID" value="MBB4881779.1"/>
    <property type="molecule type" value="Genomic_DNA"/>
</dbReference>
<sequence length="332" mass="34266">MLTAGLVLALTVGVIAVFLPQSTPGQWLSTRLLFAQVLAFPGLAGAGLVLLGLGVLALGQRARARAQAGAVVVAVMFALLGTGLLFWPDGPPWAAGPSTATANAGREVRVTVFNSLDTLTAADVQHLIAVVNPDVLVLLEASPARVRTALVGTAFAQGVHEGDDAGFSRGRPAGVAPTAIAMHSRMGSHRPAVPTPMTFGTVALEPAGTLEGPLIVGVHTAPPLPRLMDSWRADLSRLQEMDRAAAEGPMIVAGDLNATLRHGPLAARTHLADTARQCPGSAEGTWPASAPPWVRAPIDHVLVTDDVQVLSCGTVQVGASDHLAYSVELRLP</sequence>
<dbReference type="GO" id="GO:0004527">
    <property type="term" value="F:exonuclease activity"/>
    <property type="evidence" value="ECO:0007669"/>
    <property type="project" value="UniProtKB-KW"/>
</dbReference>
<keyword evidence="2" id="KW-0269">Exonuclease</keyword>
<reference evidence="2 3" key="1">
    <citation type="submission" date="2020-08" db="EMBL/GenBank/DDBJ databases">
        <title>Sequencing the genomes of 1000 actinobacteria strains.</title>
        <authorList>
            <person name="Klenk H.-P."/>
        </authorList>
    </citation>
    <scope>NUCLEOTIDE SEQUENCE [LARGE SCALE GENOMIC DNA]</scope>
    <source>
        <strain evidence="2 3">DSM 19079</strain>
    </source>
</reference>
<protein>
    <submittedName>
        <fullName evidence="2">Endonuclease/exonuclease/phosphatase (EEP) superfamily protein YafD</fullName>
    </submittedName>
</protein>
<gene>
    <name evidence="2" type="ORF">BJ976_000130</name>
</gene>
<dbReference type="InterPro" id="IPR036691">
    <property type="entry name" value="Endo/exonu/phosph_ase_sf"/>
</dbReference>
<keyword evidence="2" id="KW-0378">Hydrolase</keyword>
<keyword evidence="2" id="KW-0540">Nuclease</keyword>
<organism evidence="2 3">
    <name type="scientific">Micrococcus flavus</name>
    <dbReference type="NCBI Taxonomy" id="384602"/>
    <lineage>
        <taxon>Bacteria</taxon>
        <taxon>Bacillati</taxon>
        <taxon>Actinomycetota</taxon>
        <taxon>Actinomycetes</taxon>
        <taxon>Micrococcales</taxon>
        <taxon>Micrococcaceae</taxon>
        <taxon>Micrococcus</taxon>
    </lineage>
</organism>